<evidence type="ECO:0000313" key="3">
    <source>
        <dbReference type="Proteomes" id="UP001139290"/>
    </source>
</evidence>
<accession>A0ABT1B6Q3</accession>
<dbReference type="Proteomes" id="UP001139290">
    <property type="component" value="Unassembled WGS sequence"/>
</dbReference>
<sequence length="155" mass="17753">MKKIIISLVILFMLAGLTWWFIRHQSGTDLQCQSTFEKNTASGNHAAGTISVHFFSDYTGVANITGKIVTEKKYYIINREIEFTYDVIDIQKGMFKVKSQNMKILLRDDMNEFHNDDINLNAASKSSDYIIIKKINKNTWLFNSPTSPVMICVSE</sequence>
<proteinExistence type="predicted"/>
<protein>
    <submittedName>
        <fullName evidence="2">FidL-like protein</fullName>
    </submittedName>
</protein>
<keyword evidence="1" id="KW-0472">Membrane</keyword>
<feature type="transmembrane region" description="Helical" evidence="1">
    <location>
        <begin position="5"/>
        <end position="22"/>
    </location>
</feature>
<reference evidence="2" key="1">
    <citation type="submission" date="2021-11" db="EMBL/GenBank/DDBJ databases">
        <title>Citrobacter meridianamericanus sp. nov. isolated from soil.</title>
        <authorList>
            <person name="Furlan J.P.R."/>
            <person name="Stehling E.G."/>
        </authorList>
    </citation>
    <scope>NUCLEOTIDE SEQUENCE</scope>
    <source>
        <strain evidence="2">BR102</strain>
    </source>
</reference>
<keyword evidence="1" id="KW-1133">Transmembrane helix</keyword>
<gene>
    <name evidence="2" type="ORF">LOD26_07960</name>
</gene>
<dbReference type="EMBL" id="JAJJVQ010000002">
    <property type="protein sequence ID" value="MCO5781265.1"/>
    <property type="molecule type" value="Genomic_DNA"/>
</dbReference>
<keyword evidence="3" id="KW-1185">Reference proteome</keyword>
<keyword evidence="1" id="KW-0812">Transmembrane</keyword>
<dbReference type="RefSeq" id="WP_187260370.1">
    <property type="nucleotide sequence ID" value="NZ_CP101036.1"/>
</dbReference>
<name>A0ABT1B6Q3_9ENTR</name>
<evidence type="ECO:0000256" key="1">
    <source>
        <dbReference type="SAM" id="Phobius"/>
    </source>
</evidence>
<evidence type="ECO:0000313" key="2">
    <source>
        <dbReference type="EMBL" id="MCO5781265.1"/>
    </source>
</evidence>
<comment type="caution">
    <text evidence="2">The sequence shown here is derived from an EMBL/GenBank/DDBJ whole genome shotgun (WGS) entry which is preliminary data.</text>
</comment>
<organism evidence="2 3">
    <name type="scientific">Citrobacter meridianamericanus</name>
    <dbReference type="NCBI Taxonomy" id="2894201"/>
    <lineage>
        <taxon>Bacteria</taxon>
        <taxon>Pseudomonadati</taxon>
        <taxon>Pseudomonadota</taxon>
        <taxon>Gammaproteobacteria</taxon>
        <taxon>Enterobacterales</taxon>
        <taxon>Enterobacteriaceae</taxon>
        <taxon>Citrobacter</taxon>
    </lineage>
</organism>